<dbReference type="Proteomes" id="UP000236321">
    <property type="component" value="Unassembled WGS sequence"/>
</dbReference>
<evidence type="ECO:0000313" key="1">
    <source>
        <dbReference type="EMBL" id="GBD54923.1"/>
    </source>
</evidence>
<name>A0A2H6BXM0_MICAE</name>
<comment type="caution">
    <text evidence="1">The sequence shown here is derived from an EMBL/GenBank/DDBJ whole genome shotgun (WGS) entry which is preliminary data.</text>
</comment>
<dbReference type="AlphaFoldDB" id="A0A2H6BXM0"/>
<sequence length="84" mass="9462">MLEKIGMGEFRDHLAKYLSSTTPIAVTCQGQTVGYFLPARPQPSEAEIDGLKRAAERLDALLREQGLSEDALVREFRQLREGER</sequence>
<reference evidence="2" key="1">
    <citation type="submission" date="2017-12" db="EMBL/GenBank/DDBJ databases">
        <title>Improved Draft Genome Sequence of Microcystis aeruginosa NIES-298, a Microcystin-Producing Cyanobacterium from Lake Kasumigaura, Japan.</title>
        <authorList>
            <person name="Yamaguchi H."/>
            <person name="Suzuki S."/>
            <person name="Kawachi M."/>
        </authorList>
    </citation>
    <scope>NUCLEOTIDE SEQUENCE [LARGE SCALE GENOMIC DNA]</scope>
    <source>
        <strain evidence="2">NIES-298</strain>
    </source>
</reference>
<dbReference type="EMBL" id="BEYQ01000015">
    <property type="protein sequence ID" value="GBD54923.1"/>
    <property type="molecule type" value="Genomic_DNA"/>
</dbReference>
<protein>
    <submittedName>
        <fullName evidence="1">Uncharacterized protein</fullName>
    </submittedName>
</protein>
<organism evidence="1 2">
    <name type="scientific">Microcystis aeruginosa NIES-298</name>
    <dbReference type="NCBI Taxonomy" id="449468"/>
    <lineage>
        <taxon>Bacteria</taxon>
        <taxon>Bacillati</taxon>
        <taxon>Cyanobacteriota</taxon>
        <taxon>Cyanophyceae</taxon>
        <taxon>Oscillatoriophycideae</taxon>
        <taxon>Chroococcales</taxon>
        <taxon>Microcystaceae</taxon>
        <taxon>Microcystis</taxon>
    </lineage>
</organism>
<dbReference type="RefSeq" id="WP_103113213.1">
    <property type="nucleotide sequence ID" value="NZ_BEIU01000011.1"/>
</dbReference>
<accession>A0A2H6BXM0</accession>
<evidence type="ECO:0000313" key="2">
    <source>
        <dbReference type="Proteomes" id="UP000236321"/>
    </source>
</evidence>
<gene>
    <name evidence="1" type="ORF">BGM30_40160</name>
</gene>
<proteinExistence type="predicted"/>